<dbReference type="EMBL" id="CP015124">
    <property type="protein sequence ID" value="ANP38670.1"/>
    <property type="molecule type" value="Genomic_DNA"/>
</dbReference>
<protein>
    <submittedName>
        <fullName evidence="1">Mannose-1-phosphate guanyltransferase</fullName>
    </submittedName>
</protein>
<dbReference type="InterPro" id="IPR029044">
    <property type="entry name" value="Nucleotide-diphossugar_trans"/>
</dbReference>
<dbReference type="OrthoDB" id="7665693at2"/>
<dbReference type="SUPFAM" id="SSF53448">
    <property type="entry name" value="Nucleotide-diphospho-sugar transferases"/>
    <property type="match status" value="1"/>
</dbReference>
<dbReference type="GO" id="GO:0009298">
    <property type="term" value="P:GDP-mannose biosynthetic process"/>
    <property type="evidence" value="ECO:0007669"/>
    <property type="project" value="TreeGrafter"/>
</dbReference>
<dbReference type="Proteomes" id="UP000092565">
    <property type="component" value="Chromosome"/>
</dbReference>
<evidence type="ECO:0000313" key="1">
    <source>
        <dbReference type="EMBL" id="ANP38670.1"/>
    </source>
</evidence>
<dbReference type="AlphaFoldDB" id="A0A1B0ZX64"/>
<accession>A0A1B0ZX64</accession>
<dbReference type="RefSeq" id="WP_065273296.1">
    <property type="nucleotide sequence ID" value="NZ_CP015124.1"/>
</dbReference>
<proteinExistence type="predicted"/>
<reference evidence="1 2" key="1">
    <citation type="submission" date="2016-04" db="EMBL/GenBank/DDBJ databases">
        <authorList>
            <person name="Evans L.H."/>
            <person name="Alamgir A."/>
            <person name="Owens N."/>
            <person name="Weber N.D."/>
            <person name="Virtaneva K."/>
            <person name="Barbian K."/>
            <person name="Babar A."/>
            <person name="Rosenke K."/>
        </authorList>
    </citation>
    <scope>NUCLEOTIDE SEQUENCE [LARGE SCALE GENOMIC DNA]</scope>
    <source>
        <strain evidence="1 2">JL2886</strain>
    </source>
</reference>
<keyword evidence="1" id="KW-0808">Transferase</keyword>
<gene>
    <name evidence="1" type="ORF">JL2886_03799</name>
</gene>
<dbReference type="PANTHER" id="PTHR46390">
    <property type="entry name" value="MANNOSE-1-PHOSPHATE GUANYLYLTRANSFERASE"/>
    <property type="match status" value="1"/>
</dbReference>
<dbReference type="InterPro" id="IPR051161">
    <property type="entry name" value="Mannose-6P_isomerase_type2"/>
</dbReference>
<dbReference type="Gene3D" id="3.90.550.10">
    <property type="entry name" value="Spore Coat Polysaccharide Biosynthesis Protein SpsA, Chain A"/>
    <property type="match status" value="1"/>
</dbReference>
<evidence type="ECO:0000313" key="2">
    <source>
        <dbReference type="Proteomes" id="UP000092565"/>
    </source>
</evidence>
<dbReference type="GO" id="GO:0004475">
    <property type="term" value="F:mannose-1-phosphate guanylyltransferase (GTP) activity"/>
    <property type="evidence" value="ECO:0007669"/>
    <property type="project" value="TreeGrafter"/>
</dbReference>
<dbReference type="PANTHER" id="PTHR46390:SF1">
    <property type="entry name" value="MANNOSE-1-PHOSPHATE GUANYLYLTRANSFERASE"/>
    <property type="match status" value="1"/>
</dbReference>
<keyword evidence="2" id="KW-1185">Reference proteome</keyword>
<name>A0A1B0ZX64_9RHOB</name>
<sequence>MIFPVVMAGQANSVVPAGEERVPAHFFAEAMIESRFQSVIRCLDHPMFAAPTVVTCEANQGLAAQQMCAVGVKGSLLVEPGLSKSAAALAAVALRFRDVPDALLLIMPASHSCASEGRLLQTLDAALPAAKQGGIVAVATRDHGPYGRLRTLSRRRGQEPMQALYSAGVGGDEADPDVLWNSGIYLVRAGSLLAAIKRHAPRILHATKAAVAGIAQTEIVRRLVPDAYGKVKQESFEAAVLGRVEIVDSVQLDHNRSIWEDWIQDMANEKAEAGAARRRAKRQRAA</sequence>
<organism evidence="1 2">
    <name type="scientific">Phaeobacter gallaeciensis</name>
    <dbReference type="NCBI Taxonomy" id="60890"/>
    <lineage>
        <taxon>Bacteria</taxon>
        <taxon>Pseudomonadati</taxon>
        <taxon>Pseudomonadota</taxon>
        <taxon>Alphaproteobacteria</taxon>
        <taxon>Rhodobacterales</taxon>
        <taxon>Roseobacteraceae</taxon>
        <taxon>Phaeobacter</taxon>
    </lineage>
</organism>